<evidence type="ECO:0000313" key="2">
    <source>
        <dbReference type="Proteomes" id="UP000658127"/>
    </source>
</evidence>
<dbReference type="EMBL" id="BMNE01000002">
    <property type="protein sequence ID" value="GGN74416.1"/>
    <property type="molecule type" value="Genomic_DNA"/>
</dbReference>
<name>A0ABQ2K8P0_9NOCA</name>
<organism evidence="1 2">
    <name type="scientific">Nocardia rhizosphaerihabitans</name>
    <dbReference type="NCBI Taxonomy" id="1691570"/>
    <lineage>
        <taxon>Bacteria</taxon>
        <taxon>Bacillati</taxon>
        <taxon>Actinomycetota</taxon>
        <taxon>Actinomycetes</taxon>
        <taxon>Mycobacteriales</taxon>
        <taxon>Nocardiaceae</taxon>
        <taxon>Nocardia</taxon>
    </lineage>
</organism>
<dbReference type="Gene3D" id="3.40.50.1820">
    <property type="entry name" value="alpha/beta hydrolase"/>
    <property type="match status" value="1"/>
</dbReference>
<reference evidence="2" key="1">
    <citation type="journal article" date="2019" name="Int. J. Syst. Evol. Microbiol.">
        <title>The Global Catalogue of Microorganisms (GCM) 10K type strain sequencing project: providing services to taxonomists for standard genome sequencing and annotation.</title>
        <authorList>
            <consortium name="The Broad Institute Genomics Platform"/>
            <consortium name="The Broad Institute Genome Sequencing Center for Infectious Disease"/>
            <person name="Wu L."/>
            <person name="Ma J."/>
        </authorList>
    </citation>
    <scope>NUCLEOTIDE SEQUENCE [LARGE SCALE GENOMIC DNA]</scope>
    <source>
        <strain evidence="2">CGMCC 4.7329</strain>
    </source>
</reference>
<dbReference type="PANTHER" id="PTHR34853:SF1">
    <property type="entry name" value="LIPASE 5"/>
    <property type="match status" value="1"/>
</dbReference>
<sequence>MCEAEPPLICTLVQEVSPGGELDPLPKTPMRAAFVAAVTASALLAAGFAPAAAEAPGAIIAVQPEPAGWHGMARGSVVEYWMTDSAGTLRPASGALFLPDGDAPATGWPILAYDHGTSGSGPGCGGQADPELAPLPRQRGAEDAFIKRFVDQGYAVVAPDYLGLGRFETGPHPYLEVRSEASATIDLVRAARAADPNLSRTWSVLGISQGGHAALSTAHVQQSYAPELDFRGTVAVDPASDVEKVLPFVGPELPEIPVLSSATSFVVSILAGLRATHPEADVDSYLTPLGRSLVDAAGDRCLDEIIASVKGLSARDLLARPLTGLRDVLAAYMTLPTSGYDAPILLTMNVTDTIVPSPLHAALVAQFAANGVDQQVIPGTGQHGSISPEQRAAIDAFLDRVHAAPPQR</sequence>
<protein>
    <submittedName>
        <fullName evidence="1">Lipase</fullName>
    </submittedName>
</protein>
<dbReference type="PIRSF" id="PIRSF029171">
    <property type="entry name" value="Esterase_LipA"/>
    <property type="match status" value="1"/>
</dbReference>
<dbReference type="Pfam" id="PF03583">
    <property type="entry name" value="LIP"/>
    <property type="match status" value="1"/>
</dbReference>
<dbReference type="InterPro" id="IPR005152">
    <property type="entry name" value="Lipase_secreted"/>
</dbReference>
<evidence type="ECO:0000313" key="1">
    <source>
        <dbReference type="EMBL" id="GGN74416.1"/>
    </source>
</evidence>
<accession>A0ABQ2K8P0</accession>
<proteinExistence type="predicted"/>
<dbReference type="PANTHER" id="PTHR34853">
    <property type="match status" value="1"/>
</dbReference>
<gene>
    <name evidence="1" type="ORF">GCM10011610_17990</name>
</gene>
<dbReference type="Proteomes" id="UP000658127">
    <property type="component" value="Unassembled WGS sequence"/>
</dbReference>
<comment type="caution">
    <text evidence="1">The sequence shown here is derived from an EMBL/GenBank/DDBJ whole genome shotgun (WGS) entry which is preliminary data.</text>
</comment>
<keyword evidence="2" id="KW-1185">Reference proteome</keyword>
<dbReference type="Gene3D" id="1.10.260.130">
    <property type="match status" value="1"/>
</dbReference>
<dbReference type="SUPFAM" id="SSF53474">
    <property type="entry name" value="alpha/beta-Hydrolases"/>
    <property type="match status" value="1"/>
</dbReference>
<dbReference type="InterPro" id="IPR029058">
    <property type="entry name" value="AB_hydrolase_fold"/>
</dbReference>